<keyword evidence="8 12" id="KW-0067">ATP-binding</keyword>
<feature type="binding site" evidence="12">
    <location>
        <begin position="41"/>
        <end position="45"/>
    </location>
    <ligand>
        <name>substrate</name>
    </ligand>
</feature>
<evidence type="ECO:0000256" key="1">
    <source>
        <dbReference type="ARBA" id="ARBA00005380"/>
    </source>
</evidence>
<comment type="similarity">
    <text evidence="1">Belongs to the carbohydrate kinase pfkB family.</text>
</comment>
<keyword evidence="10 12" id="KW-0630">Potassium</keyword>
<comment type="subcellular location">
    <subcellularLocation>
        <location evidence="12">Cytoplasm</location>
    </subcellularLocation>
    <subcellularLocation>
        <location evidence="12">Nucleus</location>
    </subcellularLocation>
</comment>
<comment type="similarity">
    <text evidence="12">Belongs to the carbohydrate kinase PfkB family. Ribokinase subfamily.</text>
</comment>
<evidence type="ECO:0000256" key="12">
    <source>
        <dbReference type="HAMAP-Rule" id="MF_03215"/>
    </source>
</evidence>
<feature type="binding site" evidence="12">
    <location>
        <position position="305"/>
    </location>
    <ligand>
        <name>K(+)</name>
        <dbReference type="ChEBI" id="CHEBI:29103"/>
    </ligand>
</feature>
<keyword evidence="15" id="KW-1185">Reference proteome</keyword>
<sequence length="336" mass="36013">MAPPLMTVIGSLNMDLITCTSRVPAAGETLISQSFDTGSGGKGANQAVACARLSRIKSHQTGNVTVRLVGAVGNDNFGHDLVQGLYGDGIDTSGVQAKAGERTGAAVIIVEQQTGENRILISPNANFSLRPSDFTNLPAPLPDLIILQLEIPLDTTLQIIRIAGEHRIDVLLNPAPAQELPNWAYAAVKHLIVNESEAAIITNPKDKNPDWTKAGEHFNSIVALGAQHVIITLGARGVIYLETRQKKLWQFDAKNVEVVDTTAAGDTFVGAYAVAVMTFAKGKEDFAAAVKWANAAAAKTVERRGAQAAIPWLDEVEAYEAEPCQKPVNFDTWQQR</sequence>
<keyword evidence="11 12" id="KW-0119">Carbohydrate metabolism</keyword>
<feature type="active site" description="Proton acceptor" evidence="12">
    <location>
        <position position="266"/>
    </location>
</feature>
<comment type="caution">
    <text evidence="14">The sequence shown here is derived from an EMBL/GenBank/DDBJ whole genome shotgun (WGS) entry which is preliminary data.</text>
</comment>
<proteinExistence type="inferred from homology"/>
<comment type="activity regulation">
    <text evidence="12">Activated by a monovalent cation that binds near, but not in, the active site. The most likely occupant of the site in vivo is potassium. Ion binding induces a conformational change that may alter substrate affinity.</text>
</comment>
<evidence type="ECO:0000256" key="6">
    <source>
        <dbReference type="ARBA" id="ARBA00022741"/>
    </source>
</evidence>
<dbReference type="Gene3D" id="3.40.1190.20">
    <property type="match status" value="1"/>
</dbReference>
<feature type="binding site" evidence="12">
    <location>
        <begin position="265"/>
        <end position="266"/>
    </location>
    <ligand>
        <name>ATP</name>
        <dbReference type="ChEBI" id="CHEBI:30616"/>
    </ligand>
</feature>
<gene>
    <name evidence="14" type="ORF">N7G274_009507</name>
</gene>
<dbReference type="InterPro" id="IPR002139">
    <property type="entry name" value="Ribo/fructo_kinase"/>
</dbReference>
<evidence type="ECO:0000256" key="8">
    <source>
        <dbReference type="ARBA" id="ARBA00022840"/>
    </source>
</evidence>
<feature type="binding site" evidence="12">
    <location>
        <position position="303"/>
    </location>
    <ligand>
        <name>K(+)</name>
        <dbReference type="ChEBI" id="CHEBI:29103"/>
    </ligand>
</feature>
<feature type="binding site" evidence="12">
    <location>
        <position position="260"/>
    </location>
    <ligand>
        <name>K(+)</name>
        <dbReference type="ChEBI" id="CHEBI:29103"/>
    </ligand>
</feature>
<feature type="binding site" evidence="12">
    <location>
        <position position="294"/>
    </location>
    <ligand>
        <name>ATP</name>
        <dbReference type="ChEBI" id="CHEBI:30616"/>
    </ligand>
</feature>
<dbReference type="InterPro" id="IPR002173">
    <property type="entry name" value="Carboh/pur_kinase_PfkB_CS"/>
</dbReference>
<feature type="binding site" evidence="12">
    <location>
        <position position="266"/>
    </location>
    <ligand>
        <name>substrate</name>
    </ligand>
</feature>
<keyword evidence="9 12" id="KW-0460">Magnesium</keyword>
<dbReference type="EMBL" id="JBEFKJ010000037">
    <property type="protein sequence ID" value="KAL2037782.1"/>
    <property type="molecule type" value="Genomic_DNA"/>
</dbReference>
<dbReference type="Pfam" id="PF00294">
    <property type="entry name" value="PfkB"/>
    <property type="match status" value="1"/>
</dbReference>
<protein>
    <recommendedName>
        <fullName evidence="3 12">Ribokinase</fullName>
        <shortName evidence="12">RK</shortName>
        <ecNumber evidence="2 12">2.7.1.15</ecNumber>
    </recommendedName>
</protein>
<comment type="pathway">
    <text evidence="12">Carbohydrate metabolism; D-ribose degradation; D-ribose 5-phosphate from beta-D-ribopyranose: step 2/2.</text>
</comment>
<comment type="caution">
    <text evidence="12">Lacks conserved residue(s) required for the propagation of feature annotation.</text>
</comment>
<keyword evidence="5 12" id="KW-0479">Metal-binding</keyword>
<evidence type="ECO:0000256" key="9">
    <source>
        <dbReference type="ARBA" id="ARBA00022842"/>
    </source>
</evidence>
<dbReference type="InterPro" id="IPR029056">
    <property type="entry name" value="Ribokinase-like"/>
</dbReference>
<feature type="binding site" evidence="12">
    <location>
        <position position="150"/>
    </location>
    <ligand>
        <name>substrate</name>
    </ligand>
</feature>
<keyword evidence="12" id="KW-0963">Cytoplasm</keyword>
<evidence type="ECO:0000256" key="3">
    <source>
        <dbReference type="ARBA" id="ARBA00016943"/>
    </source>
</evidence>
<evidence type="ECO:0000256" key="2">
    <source>
        <dbReference type="ARBA" id="ARBA00012035"/>
    </source>
</evidence>
<dbReference type="CDD" id="cd01174">
    <property type="entry name" value="ribokinase"/>
    <property type="match status" value="1"/>
</dbReference>
<organism evidence="14 15">
    <name type="scientific">Stereocaulon virgatum</name>
    <dbReference type="NCBI Taxonomy" id="373712"/>
    <lineage>
        <taxon>Eukaryota</taxon>
        <taxon>Fungi</taxon>
        <taxon>Dikarya</taxon>
        <taxon>Ascomycota</taxon>
        <taxon>Pezizomycotina</taxon>
        <taxon>Lecanoromycetes</taxon>
        <taxon>OSLEUM clade</taxon>
        <taxon>Lecanoromycetidae</taxon>
        <taxon>Lecanorales</taxon>
        <taxon>Lecanorineae</taxon>
        <taxon>Stereocaulaceae</taxon>
        <taxon>Stereocaulon</taxon>
    </lineage>
</organism>
<feature type="binding site" evidence="12">
    <location>
        <position position="194"/>
    </location>
    <ligand>
        <name>ATP</name>
        <dbReference type="ChEBI" id="CHEBI:30616"/>
    </ligand>
</feature>
<dbReference type="Proteomes" id="UP001590950">
    <property type="component" value="Unassembled WGS sequence"/>
</dbReference>
<comment type="function">
    <text evidence="12">Catalyzes the phosphorylation of ribose at O-5 in a reaction requiring ATP and magnesium. The resulting D-ribose-5-phosphate can then be used either for sythesis of nucleotides, histidine, and tryptophan, or as a component of the pentose phosphate pathway.</text>
</comment>
<dbReference type="InterPro" id="IPR011611">
    <property type="entry name" value="PfkB_dom"/>
</dbReference>
<feature type="domain" description="Carbohydrate kinase PfkB" evidence="13">
    <location>
        <begin position="7"/>
        <end position="312"/>
    </location>
</feature>
<feature type="binding site" evidence="12">
    <location>
        <position position="262"/>
    </location>
    <ligand>
        <name>K(+)</name>
        <dbReference type="ChEBI" id="CHEBI:29103"/>
    </ligand>
</feature>
<dbReference type="PROSITE" id="PS00584">
    <property type="entry name" value="PFKB_KINASES_2"/>
    <property type="match status" value="1"/>
</dbReference>
<dbReference type="PANTHER" id="PTHR10584:SF166">
    <property type="entry name" value="RIBOKINASE"/>
    <property type="match status" value="1"/>
</dbReference>
<evidence type="ECO:0000256" key="10">
    <source>
        <dbReference type="ARBA" id="ARBA00022958"/>
    </source>
</evidence>
<keyword evidence="7 12" id="KW-0418">Kinase</keyword>
<evidence type="ECO:0000256" key="11">
    <source>
        <dbReference type="ARBA" id="ARBA00023277"/>
    </source>
</evidence>
<reference evidence="14 15" key="1">
    <citation type="submission" date="2024-09" db="EMBL/GenBank/DDBJ databases">
        <title>Rethinking Asexuality: The Enigmatic Case of Functional Sexual Genes in Lepraria (Stereocaulaceae).</title>
        <authorList>
            <person name="Doellman M."/>
            <person name="Sun Y."/>
            <person name="Barcenas-Pena A."/>
            <person name="Lumbsch H.T."/>
            <person name="Grewe F."/>
        </authorList>
    </citation>
    <scope>NUCLEOTIDE SEQUENCE [LARGE SCALE GENOMIC DNA]</scope>
    <source>
        <strain evidence="14 15">Mercado 3170</strain>
    </source>
</reference>
<feature type="binding site" evidence="12">
    <location>
        <begin position="232"/>
        <end position="237"/>
    </location>
    <ligand>
        <name>ATP</name>
        <dbReference type="ChEBI" id="CHEBI:30616"/>
    </ligand>
</feature>
<evidence type="ECO:0000256" key="4">
    <source>
        <dbReference type="ARBA" id="ARBA00022679"/>
    </source>
</evidence>
<accession>A0ABR3ZVZ5</accession>
<evidence type="ECO:0000313" key="15">
    <source>
        <dbReference type="Proteomes" id="UP001590950"/>
    </source>
</evidence>
<keyword evidence="12" id="KW-0539">Nucleus</keyword>
<evidence type="ECO:0000313" key="14">
    <source>
        <dbReference type="EMBL" id="KAL2037782.1"/>
    </source>
</evidence>
<keyword evidence="6 12" id="KW-0547">Nucleotide-binding</keyword>
<evidence type="ECO:0000256" key="7">
    <source>
        <dbReference type="ARBA" id="ARBA00022777"/>
    </source>
</evidence>
<dbReference type="InterPro" id="IPR011877">
    <property type="entry name" value="Ribokinase"/>
</dbReference>
<evidence type="ECO:0000256" key="5">
    <source>
        <dbReference type="ARBA" id="ARBA00022723"/>
    </source>
</evidence>
<feature type="binding site" evidence="12">
    <location>
        <position position="300"/>
    </location>
    <ligand>
        <name>K(+)</name>
        <dbReference type="ChEBI" id="CHEBI:29103"/>
    </ligand>
</feature>
<dbReference type="PRINTS" id="PR00990">
    <property type="entry name" value="RIBOKINASE"/>
</dbReference>
<comment type="catalytic activity">
    <reaction evidence="12">
        <text>D-ribose + ATP = D-ribose 5-phosphate + ADP + H(+)</text>
        <dbReference type="Rhea" id="RHEA:13697"/>
        <dbReference type="ChEBI" id="CHEBI:15378"/>
        <dbReference type="ChEBI" id="CHEBI:30616"/>
        <dbReference type="ChEBI" id="CHEBI:47013"/>
        <dbReference type="ChEBI" id="CHEBI:78346"/>
        <dbReference type="ChEBI" id="CHEBI:456216"/>
        <dbReference type="EC" id="2.7.1.15"/>
    </reaction>
</comment>
<keyword evidence="4 12" id="KW-0808">Transferase</keyword>
<comment type="subunit">
    <text evidence="12">Homodimer.</text>
</comment>
<feature type="binding site" evidence="12">
    <location>
        <begin position="13"/>
        <end position="15"/>
    </location>
    <ligand>
        <name>substrate</name>
    </ligand>
</feature>
<dbReference type="EC" id="2.7.1.15" evidence="2 12"/>
<name>A0ABR3ZVZ5_9LECA</name>
<dbReference type="SUPFAM" id="SSF53613">
    <property type="entry name" value="Ribokinase-like"/>
    <property type="match status" value="1"/>
</dbReference>
<dbReference type="PANTHER" id="PTHR10584">
    <property type="entry name" value="SUGAR KINASE"/>
    <property type="match status" value="1"/>
</dbReference>
<evidence type="ECO:0000259" key="13">
    <source>
        <dbReference type="Pfam" id="PF00294"/>
    </source>
</evidence>
<comment type="cofactor">
    <cofactor evidence="12">
        <name>Mg(2+)</name>
        <dbReference type="ChEBI" id="CHEBI:18420"/>
    </cofactor>
    <text evidence="12">Requires a divalent cation, most likely magnesium in vivo, as an electrophilic catalyst to aid phosphoryl group transfer. It is the chelate of the metal and the nucleotide that is the actual substrate.</text>
</comment>
<dbReference type="HAMAP" id="MF_01987">
    <property type="entry name" value="Ribokinase"/>
    <property type="match status" value="1"/>
</dbReference>